<evidence type="ECO:0000313" key="3">
    <source>
        <dbReference type="EMBL" id="KAH8993728.1"/>
    </source>
</evidence>
<comment type="caution">
    <text evidence="3">The sequence shown here is derived from an EMBL/GenBank/DDBJ whole genome shotgun (WGS) entry which is preliminary data.</text>
</comment>
<feature type="transmembrane region" description="Helical" evidence="1">
    <location>
        <begin position="37"/>
        <end position="56"/>
    </location>
</feature>
<evidence type="ECO:0000256" key="2">
    <source>
        <dbReference type="SAM" id="SignalP"/>
    </source>
</evidence>
<feature type="chain" id="PRO_5042024841" evidence="2">
    <location>
        <begin position="19"/>
        <end position="148"/>
    </location>
</feature>
<keyword evidence="1" id="KW-1133">Transmembrane helix</keyword>
<dbReference type="AlphaFoldDB" id="A0AAD4LHT8"/>
<keyword evidence="1" id="KW-0472">Membrane</keyword>
<dbReference type="EMBL" id="JAKELL010000017">
    <property type="protein sequence ID" value="KAH8993728.1"/>
    <property type="molecule type" value="Genomic_DNA"/>
</dbReference>
<proteinExistence type="predicted"/>
<reference evidence="3" key="1">
    <citation type="submission" date="2022-01" db="EMBL/GenBank/DDBJ databases">
        <title>Comparative genomics reveals a dynamic genome evolution in the ectomycorrhizal milk-cap (Lactarius) mushrooms.</title>
        <authorList>
            <consortium name="DOE Joint Genome Institute"/>
            <person name="Lebreton A."/>
            <person name="Tang N."/>
            <person name="Kuo A."/>
            <person name="LaButti K."/>
            <person name="Drula E."/>
            <person name="Barry K."/>
            <person name="Clum A."/>
            <person name="Lipzen A."/>
            <person name="Mousain D."/>
            <person name="Ng V."/>
            <person name="Wang R."/>
            <person name="Wang X."/>
            <person name="Dai Y."/>
            <person name="Henrissat B."/>
            <person name="Grigoriev I.V."/>
            <person name="Guerin-Laguette A."/>
            <person name="Yu F."/>
            <person name="Martin F.M."/>
        </authorList>
    </citation>
    <scope>NUCLEOTIDE SEQUENCE</scope>
    <source>
        <strain evidence="3">QP</strain>
    </source>
</reference>
<dbReference type="Proteomes" id="UP001201163">
    <property type="component" value="Unassembled WGS sequence"/>
</dbReference>
<feature type="transmembrane region" description="Helical" evidence="1">
    <location>
        <begin position="115"/>
        <end position="140"/>
    </location>
</feature>
<accession>A0AAD4LHT8</accession>
<sequence length="148" mass="16652">MCSINLLAILLMLTFSAAVSPTMNQDKREPAGGGPLVVFPPSIIVLTSCFCFRPLLSNFPIQLLTQAPMLIGNNHHRCEWLQKFREPERQMSSCHRRAKAMLDWKRTPCDHRNVIFTYMVSCLSPPVMSVMLGLGLYQFVGCGSGTYR</sequence>
<evidence type="ECO:0000313" key="4">
    <source>
        <dbReference type="Proteomes" id="UP001201163"/>
    </source>
</evidence>
<evidence type="ECO:0000256" key="1">
    <source>
        <dbReference type="SAM" id="Phobius"/>
    </source>
</evidence>
<organism evidence="3 4">
    <name type="scientific">Lactarius akahatsu</name>
    <dbReference type="NCBI Taxonomy" id="416441"/>
    <lineage>
        <taxon>Eukaryota</taxon>
        <taxon>Fungi</taxon>
        <taxon>Dikarya</taxon>
        <taxon>Basidiomycota</taxon>
        <taxon>Agaricomycotina</taxon>
        <taxon>Agaricomycetes</taxon>
        <taxon>Russulales</taxon>
        <taxon>Russulaceae</taxon>
        <taxon>Lactarius</taxon>
    </lineage>
</organism>
<keyword evidence="4" id="KW-1185">Reference proteome</keyword>
<keyword evidence="2" id="KW-0732">Signal</keyword>
<name>A0AAD4LHT8_9AGAM</name>
<protein>
    <submittedName>
        <fullName evidence="3">Uncharacterized protein</fullName>
    </submittedName>
</protein>
<keyword evidence="1" id="KW-0812">Transmembrane</keyword>
<feature type="signal peptide" evidence="2">
    <location>
        <begin position="1"/>
        <end position="18"/>
    </location>
</feature>
<gene>
    <name evidence="3" type="ORF">EDB92DRAFT_1853030</name>
</gene>